<dbReference type="GO" id="GO:1904262">
    <property type="term" value="P:negative regulation of TORC1 signaling"/>
    <property type="evidence" value="ECO:0007669"/>
    <property type="project" value="TreeGrafter"/>
</dbReference>
<dbReference type="GO" id="GO:0005774">
    <property type="term" value="C:vacuolar membrane"/>
    <property type="evidence" value="ECO:0007669"/>
    <property type="project" value="TreeGrafter"/>
</dbReference>
<protein>
    <submittedName>
        <fullName evidence="2">Nitrogen permease regulator 2-like protein</fullName>
    </submittedName>
</protein>
<accession>A0A2H8TRI6</accession>
<dbReference type="GO" id="GO:0005096">
    <property type="term" value="F:GTPase activator activity"/>
    <property type="evidence" value="ECO:0007669"/>
    <property type="project" value="TreeGrafter"/>
</dbReference>
<dbReference type="AlphaFoldDB" id="A0A2H8TRI6"/>
<dbReference type="GO" id="GO:1990130">
    <property type="term" value="C:GATOR1 complex"/>
    <property type="evidence" value="ECO:0007669"/>
    <property type="project" value="TreeGrafter"/>
</dbReference>
<evidence type="ECO:0000256" key="1">
    <source>
        <dbReference type="ARBA" id="ARBA00008433"/>
    </source>
</evidence>
<proteinExistence type="inferred from homology"/>
<gene>
    <name evidence="2" type="primary">Nprl2_1</name>
</gene>
<dbReference type="Pfam" id="PF06218">
    <property type="entry name" value="NPR2"/>
    <property type="match status" value="1"/>
</dbReference>
<dbReference type="PANTHER" id="PTHR12991">
    <property type="entry name" value="NITROGEN PERMEASE REGULATOR 2/TUMOR SUPPRESSOR CANDIDATE 4"/>
    <property type="match status" value="1"/>
</dbReference>
<dbReference type="OrthoDB" id="338854at2759"/>
<comment type="similarity">
    <text evidence="1">Belongs to the NPR2 family.</text>
</comment>
<dbReference type="GO" id="GO:0034198">
    <property type="term" value="P:cellular response to amino acid starvation"/>
    <property type="evidence" value="ECO:0007669"/>
    <property type="project" value="TreeGrafter"/>
</dbReference>
<reference evidence="2" key="1">
    <citation type="submission" date="2017-10" db="EMBL/GenBank/DDBJ databases">
        <title>Transcriptome Assembly of Sugarcane Aphid Adults.</title>
        <authorList>
            <person name="Scully E.D."/>
            <person name="Palmer N.A."/>
            <person name="Geib S.M."/>
            <person name="Sarath G."/>
            <person name="Sattler S.E."/>
        </authorList>
    </citation>
    <scope>NUCLEOTIDE SEQUENCE</scope>
    <source>
        <tissue evidence="2">Whole body</tissue>
    </source>
</reference>
<evidence type="ECO:0000313" key="2">
    <source>
        <dbReference type="EMBL" id="MBW16212.1"/>
    </source>
</evidence>
<dbReference type="GO" id="GO:0010508">
    <property type="term" value="P:positive regulation of autophagy"/>
    <property type="evidence" value="ECO:0007669"/>
    <property type="project" value="TreeGrafter"/>
</dbReference>
<organism evidence="2">
    <name type="scientific">Melanaphis sacchari</name>
    <dbReference type="NCBI Taxonomy" id="742174"/>
    <lineage>
        <taxon>Eukaryota</taxon>
        <taxon>Metazoa</taxon>
        <taxon>Ecdysozoa</taxon>
        <taxon>Arthropoda</taxon>
        <taxon>Hexapoda</taxon>
        <taxon>Insecta</taxon>
        <taxon>Pterygota</taxon>
        <taxon>Neoptera</taxon>
        <taxon>Paraneoptera</taxon>
        <taxon>Hemiptera</taxon>
        <taxon>Sternorrhyncha</taxon>
        <taxon>Aphidomorpha</taxon>
        <taxon>Aphidoidea</taxon>
        <taxon>Aphididae</taxon>
        <taxon>Aphidini</taxon>
        <taxon>Melanaphis</taxon>
    </lineage>
</organism>
<name>A0A2H8TRI6_9HEMI</name>
<dbReference type="EMBL" id="GFXV01004407">
    <property type="protein sequence ID" value="MBW16212.1"/>
    <property type="molecule type" value="Transcribed_RNA"/>
</dbReference>
<sequence length="388" mass="44847">MEPLDPYDNPIKCIFVCHFHHTAGPKILCQVPKDFLSKDTFETVSVYMIPKGQLQKFIITITTRDNKILGYPIQINDQKYLRNAYYFNLCFVCDHNSYTLHYEPIVKKLSTFLLNLEIEDNFLSKSDQSEKSQEELLCLMSQVMEDLNLYKRCTLIARQSIIYLNVIEVSRNPPTPLDFDVPLLVSEIDFLDEQWDLTTRQVAPFIDGVNHVSKISKLSKLDIEVVAACIQNLVYCNAVSLVDLFRYSNMYVCTTKIVQLARNKSRYNEAISAISRPGGPKATFKDIFTVFSAMRQGSRFIDVCLRFNPVSINIDERNLVLYGLANGYIRQLRKYPVVLKEKDVSKTFMGNYYNGLNSLNIISCFTNSDVYQLDEEIERDIRIVSVWK</sequence>
<dbReference type="PANTHER" id="PTHR12991:SF10">
    <property type="entry name" value="GATOR COMPLEX PROTEIN NPRL2"/>
    <property type="match status" value="1"/>
</dbReference>
<dbReference type="InterPro" id="IPR009348">
    <property type="entry name" value="NPR2-like"/>
</dbReference>